<keyword evidence="1" id="KW-1133">Transmembrane helix</keyword>
<dbReference type="PROSITE" id="PS51257">
    <property type="entry name" value="PROKAR_LIPOPROTEIN"/>
    <property type="match status" value="1"/>
</dbReference>
<gene>
    <name evidence="2" type="ORF">SAMN06265218_10237</name>
</gene>
<accession>A0A521AZY3</accession>
<evidence type="ECO:0000313" key="3">
    <source>
        <dbReference type="Proteomes" id="UP000317593"/>
    </source>
</evidence>
<evidence type="ECO:0000256" key="1">
    <source>
        <dbReference type="SAM" id="Phobius"/>
    </source>
</evidence>
<dbReference type="EMBL" id="FXTH01000002">
    <property type="protein sequence ID" value="SMO40392.1"/>
    <property type="molecule type" value="Genomic_DNA"/>
</dbReference>
<proteinExistence type="predicted"/>
<organism evidence="2 3">
    <name type="scientific">Fodinibius sediminis</name>
    <dbReference type="NCBI Taxonomy" id="1214077"/>
    <lineage>
        <taxon>Bacteria</taxon>
        <taxon>Pseudomonadati</taxon>
        <taxon>Balneolota</taxon>
        <taxon>Balneolia</taxon>
        <taxon>Balneolales</taxon>
        <taxon>Balneolaceae</taxon>
        <taxon>Fodinibius</taxon>
    </lineage>
</organism>
<evidence type="ECO:0000313" key="2">
    <source>
        <dbReference type="EMBL" id="SMO40392.1"/>
    </source>
</evidence>
<dbReference type="Pfam" id="PF07386">
    <property type="entry name" value="DUF1499"/>
    <property type="match status" value="1"/>
</dbReference>
<feature type="transmembrane region" description="Helical" evidence="1">
    <location>
        <begin position="78"/>
        <end position="98"/>
    </location>
</feature>
<dbReference type="AlphaFoldDB" id="A0A521AZY3"/>
<sequence length="249" mass="27840">MEKKRLSKWALFSLVLAVTGACLLLVSGYGYQWNWWGLGTAFTWVIPASAIIALIALSLALVYSFARSAEPNETGSTVAILGLVLSMGVLGTVGYWFYQAQQYPPIHDITTDIADPPRFQAVVPLRADAPNDTTYGDEDKAEIQRDAYPDIQTLYLDIPYEEAFERAERALEEMPWEEVVTADKKTGIIEAYDQLPWFGFVDDVVIRVDTSESNRGSKIDVRSVSRIGKGDIGVNAHRIRNYLRAVKKQ</sequence>
<name>A0A521AZY3_9BACT</name>
<dbReference type="RefSeq" id="WP_185958208.1">
    <property type="nucleotide sequence ID" value="NZ_FXTH01000002.1"/>
</dbReference>
<keyword evidence="1" id="KW-0812">Transmembrane</keyword>
<reference evidence="2 3" key="1">
    <citation type="submission" date="2017-05" db="EMBL/GenBank/DDBJ databases">
        <authorList>
            <person name="Varghese N."/>
            <person name="Submissions S."/>
        </authorList>
    </citation>
    <scope>NUCLEOTIDE SEQUENCE [LARGE SCALE GENOMIC DNA]</scope>
    <source>
        <strain evidence="2 3">DSM 21194</strain>
    </source>
</reference>
<protein>
    <submittedName>
        <fullName evidence="2">Uncharacterized conserved protein, DUF1499 family</fullName>
    </submittedName>
</protein>
<dbReference type="InterPro" id="IPR010865">
    <property type="entry name" value="DUF1499"/>
</dbReference>
<dbReference type="Proteomes" id="UP000317593">
    <property type="component" value="Unassembled WGS sequence"/>
</dbReference>
<keyword evidence="3" id="KW-1185">Reference proteome</keyword>
<feature type="transmembrane region" description="Helical" evidence="1">
    <location>
        <begin position="44"/>
        <end position="66"/>
    </location>
</feature>
<keyword evidence="1" id="KW-0472">Membrane</keyword>